<comment type="function">
    <text evidence="1">Required for the formation of a threonylcarbamoyl group on adenosine at position 37 (t(6)A37) in mitochondrial tRNAs that read codons beginning with adenine. Probably involved in the transfer of the threonylcarbamoyl moiety of threonylcarbamoyl-AMP (TC-AMP) to the N6 group of A37. Involved in mitochondrial genome maintenance.</text>
</comment>
<feature type="region of interest" description="Disordered" evidence="2">
    <location>
        <begin position="909"/>
        <end position="933"/>
    </location>
</feature>
<dbReference type="OrthoDB" id="10259622at2759"/>
<dbReference type="InterPro" id="IPR000905">
    <property type="entry name" value="Gcp-like_dom"/>
</dbReference>
<dbReference type="InterPro" id="IPR022450">
    <property type="entry name" value="TsaD"/>
</dbReference>
<feature type="region of interest" description="Disordered" evidence="2">
    <location>
        <begin position="1185"/>
        <end position="1213"/>
    </location>
</feature>
<feature type="region of interest" description="Disordered" evidence="2">
    <location>
        <begin position="352"/>
        <end position="373"/>
    </location>
</feature>
<evidence type="ECO:0000256" key="1">
    <source>
        <dbReference type="HAMAP-Rule" id="MF_03179"/>
    </source>
</evidence>
<evidence type="ECO:0000256" key="2">
    <source>
        <dbReference type="SAM" id="MobiDB-lite"/>
    </source>
</evidence>
<keyword evidence="1" id="KW-0479">Metal-binding</keyword>
<evidence type="ECO:0000313" key="6">
    <source>
        <dbReference type="Proteomes" id="UP000696573"/>
    </source>
</evidence>
<dbReference type="EMBL" id="CABFNQ020000725">
    <property type="protein sequence ID" value="CAH0026752.1"/>
    <property type="molecule type" value="Genomic_DNA"/>
</dbReference>
<feature type="region of interest" description="Disordered" evidence="2">
    <location>
        <begin position="131"/>
        <end position="153"/>
    </location>
</feature>
<comment type="cofactor">
    <cofactor evidence="1">
        <name>a divalent metal cation</name>
        <dbReference type="ChEBI" id="CHEBI:60240"/>
    </cofactor>
    <text evidence="1">Binds 1 divalent metal cation per subunit.</text>
</comment>
<comment type="subcellular location">
    <subcellularLocation>
        <location evidence="1">Mitochondrion</location>
    </subcellularLocation>
</comment>
<feature type="compositionally biased region" description="Low complexity" evidence="2">
    <location>
        <begin position="137"/>
        <end position="147"/>
    </location>
</feature>
<keyword evidence="3" id="KW-0812">Transmembrane</keyword>
<evidence type="ECO:0000256" key="3">
    <source>
        <dbReference type="SAM" id="Phobius"/>
    </source>
</evidence>
<dbReference type="SUPFAM" id="SSF53067">
    <property type="entry name" value="Actin-like ATPase domain"/>
    <property type="match status" value="2"/>
</dbReference>
<sequence>MTSTHLAPPSLRKETEDWEEWEDDDVTTPIEPVEQVQMETQAATPGSKSNSRASRQPVVKVKRLKSRHRQKAQNAKAGIKLITDMATLGRQNRGTVWTPDSRPPKFVDAAALRALEGEPTSASVGNWNWFKKDKGRSPQSAAPPASALTLGNGVSPDGQHIMIGLSIDQNDQQMYANNNNNSTTTTAQTPDIRGPSSGMTSTEHLISVWSPDTPTPDTTSSHTFRAVSSVYSQVPNQARIVPSVDPEAPPVPVLPKTYKHMSVQRVKSMEATPSTPEEDDAGTPCTLFEEDASPAPKKQAAQQKSPILTLKAYTSTLTPDSAASKSRGWWDHVVTPFMDSKRFTFSNQMVKADSPRFDSPSEHSPSTPVREMDMDEKRIISDFLAVPVPSAGKPPSIKVPTPRRSPSPHLVDIRDESPGESSAQTSPVSADSALGSVQKALFDSPNPSLADQPPPYSPPKKNAPAPIRYRAVFPPGHFLHAQFPPSPRPQTPGSAGLGATMTSQGATPMLDVPITPTVPRDMPEAPSMPLPNRPAGTFVPQEHSLGATGSENKVERQRRRHEKEEVVARRVGGCWRGRGCVPKSGCFGRTGAEGRKRRRTWLGVIIAAILALILIIVLSVMLTRPHNQEVHSIWVNLTDFPPMPTGVLTFEGPDNTVSRSGCTEPSTLWSCSLPKEQHDSVSPYKPNQPTIIMQIQWDNSTQKSWNVPNGDAPKSVARRALGGPAHAASVLRTRETNKFNPSPEAPDYKEMWFLGETTDNVTATEKAGEPAPFYISILDDASKPVENPVLSKRQTTIGDGNFIKNYISAPDLLEDGTPAPAVLFPKPVQQPVRLYDRGLPTERYAFYTYFKRTIYLKSTAANNRTEEPVPLDEDGGCAKTEANYLATWSQTRMLVQIWTKRLDQNNVKLLGNGSRSDNEDSDGLSRPGTMPYPVTVTLDTHGGNRTEKFVWMWPMDARQKLDTDSPKLMSNNLDYAGTVINHRSGGDAALGGFDGGSGGCKWRALARYTTQAHRTARSSRHRPLTTLAIESSCDDTGVAILTRNHDGSRESKGPTHSLLFNEFISSDHREFRGIEPMVAVKGHTSSLAPLLRRAIHHLPDATDVDVANSREGSKSSKICWTEDGRPKKVPDFVSVTRGPGNMSNLSVGLNTAKGLAVAWDVPLVGVHHMQAHALTPRLVSALGMKPAADTGSNRPARGLKGANKQQTSNSSTSPEFPFLSLLVSGGHTQLVFSKSLTDHRIVASTLDVALGNLLDHAARDILPADVLATVPDVKYGRHLEAFAFPQGGTQDEYAFYPIPTARAYELVSLDTGYDWFLPAPMAKDRKLAWSFSGLGSSASNIVAQISSTHHSSEREEVEERRALARHTFAAAFRHLVGRIVIALEDRRDLRDSLPSTLVVAGGVACNRFLMHVLRSTLAARGYGRMRIVVPPPALCTDNAAMIAWAGMEMYTAGWHTDLDVLAISKWPMDPDRGEGIMGAPGWLKR</sequence>
<comment type="caution">
    <text evidence="5">The sequence shown here is derived from an EMBL/GenBank/DDBJ whole genome shotgun (WGS) entry which is preliminary data.</text>
</comment>
<name>A0A9N9VNM7_9HYPO</name>
<feature type="compositionally biased region" description="Polar residues" evidence="2">
    <location>
        <begin position="419"/>
        <end position="429"/>
    </location>
</feature>
<organism evidence="5 6">
    <name type="scientific">Clonostachys rhizophaga</name>
    <dbReference type="NCBI Taxonomy" id="160324"/>
    <lineage>
        <taxon>Eukaryota</taxon>
        <taxon>Fungi</taxon>
        <taxon>Dikarya</taxon>
        <taxon>Ascomycota</taxon>
        <taxon>Pezizomycotina</taxon>
        <taxon>Sordariomycetes</taxon>
        <taxon>Hypocreomycetidae</taxon>
        <taxon>Hypocreales</taxon>
        <taxon>Bionectriaceae</taxon>
        <taxon>Clonostachys</taxon>
    </lineage>
</organism>
<dbReference type="Proteomes" id="UP000696573">
    <property type="component" value="Unassembled WGS sequence"/>
</dbReference>
<feature type="domain" description="Gcp-like" evidence="4">
    <location>
        <begin position="1212"/>
        <end position="1444"/>
    </location>
</feature>
<keyword evidence="3" id="KW-1133">Transmembrane helix</keyword>
<feature type="region of interest" description="Disordered" evidence="2">
    <location>
        <begin position="385"/>
        <end position="466"/>
    </location>
</feature>
<dbReference type="Pfam" id="PF00814">
    <property type="entry name" value="TsaD"/>
    <property type="match status" value="2"/>
</dbReference>
<dbReference type="PANTHER" id="PTHR11735">
    <property type="entry name" value="TRNA N6-ADENOSINE THREONYLCARBAMOYLTRANSFERASE"/>
    <property type="match status" value="1"/>
</dbReference>
<keyword evidence="1" id="KW-0819">tRNA processing</keyword>
<feature type="transmembrane region" description="Helical" evidence="3">
    <location>
        <begin position="601"/>
        <end position="622"/>
    </location>
</feature>
<feature type="compositionally biased region" description="Acidic residues" evidence="2">
    <location>
        <begin position="16"/>
        <end position="26"/>
    </location>
</feature>
<evidence type="ECO:0000259" key="4">
    <source>
        <dbReference type="Pfam" id="PF00814"/>
    </source>
</evidence>
<feature type="compositionally biased region" description="Basic residues" evidence="2">
    <location>
        <begin position="60"/>
        <end position="71"/>
    </location>
</feature>
<comment type="subunit">
    <text evidence="1">Homodimer.</text>
</comment>
<accession>A0A9N9VNM7</accession>
<reference evidence="5" key="1">
    <citation type="submission" date="2021-10" db="EMBL/GenBank/DDBJ databases">
        <authorList>
            <person name="Piombo E."/>
        </authorList>
    </citation>
    <scope>NUCLEOTIDE SEQUENCE</scope>
</reference>
<dbReference type="GO" id="GO:0046872">
    <property type="term" value="F:metal ion binding"/>
    <property type="evidence" value="ECO:0007669"/>
    <property type="project" value="UniProtKB-KW"/>
</dbReference>
<feature type="compositionally biased region" description="Low complexity" evidence="2">
    <location>
        <begin position="177"/>
        <end position="189"/>
    </location>
</feature>
<proteinExistence type="inferred from homology"/>
<feature type="compositionally biased region" description="Polar residues" evidence="2">
    <location>
        <begin position="1203"/>
        <end position="1213"/>
    </location>
</feature>
<keyword evidence="6" id="KW-1185">Reference proteome</keyword>
<comment type="similarity">
    <text evidence="1">Belongs to the KAE1 / TsaD family.</text>
</comment>
<comment type="catalytic activity">
    <reaction evidence="1">
        <text>L-threonylcarbamoyladenylate + adenosine(37) in tRNA = N(6)-L-threonylcarbamoyladenosine(37) in tRNA + AMP + H(+)</text>
        <dbReference type="Rhea" id="RHEA:37059"/>
        <dbReference type="Rhea" id="RHEA-COMP:10162"/>
        <dbReference type="Rhea" id="RHEA-COMP:10163"/>
        <dbReference type="ChEBI" id="CHEBI:15378"/>
        <dbReference type="ChEBI" id="CHEBI:73682"/>
        <dbReference type="ChEBI" id="CHEBI:74411"/>
        <dbReference type="ChEBI" id="CHEBI:74418"/>
        <dbReference type="ChEBI" id="CHEBI:456215"/>
        <dbReference type="EC" id="2.3.1.234"/>
    </reaction>
</comment>
<dbReference type="GO" id="GO:0005739">
    <property type="term" value="C:mitochondrion"/>
    <property type="evidence" value="ECO:0007669"/>
    <property type="project" value="UniProtKB-SubCell"/>
</dbReference>
<feature type="domain" description="Gcp-like" evidence="4">
    <location>
        <begin position="1131"/>
        <end position="1180"/>
    </location>
</feature>
<evidence type="ECO:0000313" key="5">
    <source>
        <dbReference type="EMBL" id="CAH0026752.1"/>
    </source>
</evidence>
<feature type="region of interest" description="Disordered" evidence="2">
    <location>
        <begin position="1"/>
        <end position="74"/>
    </location>
</feature>
<dbReference type="GO" id="GO:0072670">
    <property type="term" value="P:mitochondrial tRNA threonylcarbamoyladenosine modification"/>
    <property type="evidence" value="ECO:0007669"/>
    <property type="project" value="TreeGrafter"/>
</dbReference>
<dbReference type="HAMAP" id="MF_01445">
    <property type="entry name" value="TsaD"/>
    <property type="match status" value="1"/>
</dbReference>
<dbReference type="InterPro" id="IPR017860">
    <property type="entry name" value="Peptidase_M22_CS"/>
</dbReference>
<keyword evidence="1" id="KW-0496">Mitochondrion</keyword>
<dbReference type="Gene3D" id="3.30.420.40">
    <property type="match status" value="2"/>
</dbReference>
<feature type="compositionally biased region" description="Polar residues" evidence="2">
    <location>
        <begin position="37"/>
        <end position="54"/>
    </location>
</feature>
<protein>
    <recommendedName>
        <fullName evidence="4">Gcp-like domain-containing protein</fullName>
    </recommendedName>
</protein>
<dbReference type="InterPro" id="IPR043129">
    <property type="entry name" value="ATPase_NBD"/>
</dbReference>
<gene>
    <name evidence="5" type="ORF">CRHIZ90672A_00002854</name>
</gene>
<keyword evidence="1" id="KW-0012">Acyltransferase</keyword>
<keyword evidence="3" id="KW-0472">Membrane</keyword>
<feature type="region of interest" description="Disordered" evidence="2">
    <location>
        <begin position="173"/>
        <end position="201"/>
    </location>
</feature>
<keyword evidence="1" id="KW-0808">Transferase</keyword>
<dbReference type="GO" id="GO:0061711">
    <property type="term" value="F:tRNA N(6)-L-threonylcarbamoyladenine synthase activity"/>
    <property type="evidence" value="ECO:0007669"/>
    <property type="project" value="UniProtKB-EC"/>
</dbReference>
<feature type="region of interest" description="Disordered" evidence="2">
    <location>
        <begin position="482"/>
        <end position="561"/>
    </location>
</feature>
<dbReference type="PANTHER" id="PTHR11735:SF6">
    <property type="entry name" value="TRNA N6-ADENOSINE THREONYLCARBAMOYLTRANSFERASE, MITOCHONDRIAL"/>
    <property type="match status" value="1"/>
</dbReference>
<dbReference type="PROSITE" id="PS01016">
    <property type="entry name" value="GLYCOPROTEASE"/>
    <property type="match status" value="1"/>
</dbReference>